<evidence type="ECO:0000313" key="3">
    <source>
        <dbReference type="Proteomes" id="UP000822862"/>
    </source>
</evidence>
<keyword evidence="3" id="KW-1185">Reference proteome</keyword>
<feature type="domain" description="DUF4116" evidence="1">
    <location>
        <begin position="1"/>
        <end position="35"/>
    </location>
</feature>
<organism evidence="2 3">
    <name type="scientific">Candidatus Rhabdochlamydia porcellionis</name>
    <dbReference type="NCBI Taxonomy" id="225148"/>
    <lineage>
        <taxon>Bacteria</taxon>
        <taxon>Pseudomonadati</taxon>
        <taxon>Chlamydiota</taxon>
        <taxon>Chlamydiia</taxon>
        <taxon>Parachlamydiales</taxon>
        <taxon>Candidatus Rhabdochlamydiaceae</taxon>
        <taxon>Candidatus Rhabdochlamydia</taxon>
    </lineage>
</organism>
<accession>A0ABX8YZQ0</accession>
<reference evidence="2 3" key="1">
    <citation type="submission" date="2021-05" db="EMBL/GenBank/DDBJ databases">
        <title>Ecology and evolution of chlamydial symbionts of arthropods.</title>
        <authorList>
            <person name="Halter T."/>
            <person name="Sixt B.S."/>
            <person name="Toenshoff E.R."/>
            <person name="Koestlbacher S."/>
            <person name="Schulz F."/>
            <person name="Kostanjsek R."/>
            <person name="Collingro A."/>
            <person name="Hendrickx F."/>
            <person name="Horn M."/>
        </authorList>
    </citation>
    <scope>NUCLEOTIDE SEQUENCE [LARGE SCALE GENOMIC DNA]</scope>
    <source>
        <strain evidence="2 3">15C</strain>
    </source>
</reference>
<name>A0ABX8YZQ0_9BACT</name>
<dbReference type="InterPro" id="IPR025197">
    <property type="entry name" value="DUF4116"/>
</dbReference>
<evidence type="ECO:0000313" key="2">
    <source>
        <dbReference type="EMBL" id="QZA58875.1"/>
    </source>
</evidence>
<sequence length="37" mass="4253">MLIAVKNHPFLIYSADSDLMKNLEFLSRAIEVCPIFI</sequence>
<gene>
    <name evidence="2" type="ORF">RHAB15C_0000755</name>
</gene>
<dbReference type="Pfam" id="PF13475">
    <property type="entry name" value="DUF4116"/>
    <property type="match status" value="1"/>
</dbReference>
<dbReference type="EMBL" id="CP075585">
    <property type="protein sequence ID" value="QZA58875.1"/>
    <property type="molecule type" value="Genomic_DNA"/>
</dbReference>
<evidence type="ECO:0000259" key="1">
    <source>
        <dbReference type="Pfam" id="PF13475"/>
    </source>
</evidence>
<proteinExistence type="predicted"/>
<protein>
    <recommendedName>
        <fullName evidence="1">DUF4116 domain-containing protein</fullName>
    </recommendedName>
</protein>
<dbReference type="RefSeq" id="WP_194845429.1">
    <property type="nucleotide sequence ID" value="NZ_CP075585.1"/>
</dbReference>
<dbReference type="Proteomes" id="UP000822862">
    <property type="component" value="Chromosome"/>
</dbReference>